<feature type="region of interest" description="Disordered" evidence="3">
    <location>
        <begin position="894"/>
        <end position="935"/>
    </location>
</feature>
<keyword evidence="1" id="KW-0547">Nucleotide-binding</keyword>
<dbReference type="InterPro" id="IPR027417">
    <property type="entry name" value="P-loop_NTPase"/>
</dbReference>
<sequence>MSYPHGILDGVTTRARNTAFVGRDAEIAGLREALKRVRTDEPAMVLVGGEAGVGKTRLIEEFRRHGGGARFLTGQCLELGEEGLPYAPFAGILRELVRAEGVAVLDGHEAEFARLLPELGAVSHDADRGVLFDRVATLLTRLAADRPLVVVLEDLHWADRSTRDLIEFLVRGARTARVLMICTYRTDELHRGHPLRAFVAELDRARGVERLDLGRLDRDGTAEILASIFGGEPAQRSIDKVHMRAQGNPFFVEELAASGDPMACADIPESLRDLLLARVDRLPESAQPVLRIAAAGGNRIGHDLLATVAGLPETALDTALRAAVAAQLLVADSDGGYEFRHALVREAVHDDLLPGEHARLHARYAAAIEADPTLVAAGRAPAETAHHWYAAHDHPRALVTSRAAAVAAGERYAHAEQARLLERVLDLWEQIPDAGERLGLDHLTLLEETMVATYTAGDFKRSLSLNRAALAAVDQSVEPLRAARLLTRRGKLLGSLGKSDGTHELREAVVLAETATDDAARAQLLADIAYQISRIDRAEGARIASLARAAAESLGDVAAAVNATLTLGRVCSRLVAGEIGLAELREAEERARSIGDVEQLVHAQVNISDALFEVGDYAGSAKTAAAGTRDAAKVGVDRSSGAFLRSNHAEALVALGRWDEAEAICAESARFDPPGHLGLHWLQIRANLRLARGDASAPEVIGRALAFLRRPYVSAQHRLPLLVLQVEAALSVGDAAAAASAAHGGLSASDLIGNPRYTWPLLAVSARAAVAADDAGLRSSIEALAAELECLYPADRAYAAQTHASFAAAPPGSAVAGARAAGSAVEVPGGSLGAGSAAPGGSLGAGSTALGWARWVRVRPRQVARWVRVRPWQRRAPQAPRAWGRRLAPRRDLVSLGPRCQASAAHRRRQPPRGGVGRPRLRRGGPTASPTRSLARWWRSPRRWPRWATGRPRARRSKRPARWRPTSTPGRCVTRWPGWPAGSGCAGPWEPGPTCSPPASARCCGWWRWGTATAGSPPSSTYRRKRSACTSPASSPSSRSRIGSKRQQSPTGSGCSAPT</sequence>
<dbReference type="GO" id="GO:0004016">
    <property type="term" value="F:adenylate cyclase activity"/>
    <property type="evidence" value="ECO:0007669"/>
    <property type="project" value="TreeGrafter"/>
</dbReference>
<evidence type="ECO:0000259" key="4">
    <source>
        <dbReference type="Pfam" id="PF13191"/>
    </source>
</evidence>
<keyword evidence="2" id="KW-0067">ATP-binding</keyword>
<comment type="caution">
    <text evidence="5">The sequence shown here is derived from an EMBL/GenBank/DDBJ whole genome shotgun (WGS) entry which is preliminary data.</text>
</comment>
<keyword evidence="6" id="KW-1185">Reference proteome</keyword>
<dbReference type="PANTHER" id="PTHR16305:SF35">
    <property type="entry name" value="TRANSCRIPTIONAL ACTIVATOR DOMAIN"/>
    <property type="match status" value="1"/>
</dbReference>
<evidence type="ECO:0000313" key="6">
    <source>
        <dbReference type="Proteomes" id="UP000256913"/>
    </source>
</evidence>
<dbReference type="InterPro" id="IPR011990">
    <property type="entry name" value="TPR-like_helical_dom_sf"/>
</dbReference>
<dbReference type="EMBL" id="QUMQ01000001">
    <property type="protein sequence ID" value="REG02267.1"/>
    <property type="molecule type" value="Genomic_DNA"/>
</dbReference>
<evidence type="ECO:0000256" key="2">
    <source>
        <dbReference type="ARBA" id="ARBA00022840"/>
    </source>
</evidence>
<feature type="compositionally biased region" description="Polar residues" evidence="3">
    <location>
        <begin position="1047"/>
        <end position="1059"/>
    </location>
</feature>
<dbReference type="Gene3D" id="3.40.50.300">
    <property type="entry name" value="P-loop containing nucleotide triphosphate hydrolases"/>
    <property type="match status" value="1"/>
</dbReference>
<dbReference type="InterPro" id="IPR041664">
    <property type="entry name" value="AAA_16"/>
</dbReference>
<dbReference type="Pfam" id="PF13191">
    <property type="entry name" value="AAA_16"/>
    <property type="match status" value="1"/>
</dbReference>
<name>A0A3D9ZYK1_9ACTN</name>
<dbReference type="SUPFAM" id="SSF48452">
    <property type="entry name" value="TPR-like"/>
    <property type="match status" value="1"/>
</dbReference>
<evidence type="ECO:0000256" key="1">
    <source>
        <dbReference type="ARBA" id="ARBA00022741"/>
    </source>
</evidence>
<dbReference type="Proteomes" id="UP000256913">
    <property type="component" value="Unassembled WGS sequence"/>
</dbReference>
<feature type="region of interest" description="Disordered" evidence="3">
    <location>
        <begin position="1014"/>
        <end position="1059"/>
    </location>
</feature>
<protein>
    <submittedName>
        <fullName evidence="5">Putative ATPase</fullName>
    </submittedName>
</protein>
<dbReference type="GO" id="GO:0005524">
    <property type="term" value="F:ATP binding"/>
    <property type="evidence" value="ECO:0007669"/>
    <property type="project" value="UniProtKB-KW"/>
</dbReference>
<feature type="region of interest" description="Disordered" evidence="3">
    <location>
        <begin position="948"/>
        <end position="970"/>
    </location>
</feature>
<proteinExistence type="predicted"/>
<dbReference type="AlphaFoldDB" id="A0A3D9ZYK1"/>
<accession>A0A3D9ZYK1</accession>
<dbReference type="GO" id="GO:0005737">
    <property type="term" value="C:cytoplasm"/>
    <property type="evidence" value="ECO:0007669"/>
    <property type="project" value="TreeGrafter"/>
</dbReference>
<reference evidence="5 6" key="1">
    <citation type="submission" date="2018-08" db="EMBL/GenBank/DDBJ databases">
        <title>Sequencing the genomes of 1000 actinobacteria strains.</title>
        <authorList>
            <person name="Klenk H.-P."/>
        </authorList>
    </citation>
    <scope>NUCLEOTIDE SEQUENCE [LARGE SCALE GENOMIC DNA]</scope>
    <source>
        <strain evidence="5 6">DSM 44099</strain>
    </source>
</reference>
<dbReference type="PANTHER" id="PTHR16305">
    <property type="entry name" value="TESTICULAR SOLUBLE ADENYLYL CYCLASE"/>
    <property type="match status" value="1"/>
</dbReference>
<gene>
    <name evidence="5" type="ORF">DFJ67_8359</name>
</gene>
<feature type="compositionally biased region" description="Low complexity" evidence="3">
    <location>
        <begin position="1028"/>
        <end position="1041"/>
    </location>
</feature>
<feature type="domain" description="Orc1-like AAA ATPase" evidence="4">
    <location>
        <begin position="20"/>
        <end position="181"/>
    </location>
</feature>
<evidence type="ECO:0000256" key="3">
    <source>
        <dbReference type="SAM" id="MobiDB-lite"/>
    </source>
</evidence>
<dbReference type="SUPFAM" id="SSF52540">
    <property type="entry name" value="P-loop containing nucleoside triphosphate hydrolases"/>
    <property type="match status" value="1"/>
</dbReference>
<feature type="compositionally biased region" description="Basic residues" evidence="3">
    <location>
        <begin position="952"/>
        <end position="962"/>
    </location>
</feature>
<evidence type="ECO:0000313" key="5">
    <source>
        <dbReference type="EMBL" id="REG02267.1"/>
    </source>
</evidence>
<organism evidence="5 6">
    <name type="scientific">Asanoa ferruginea</name>
    <dbReference type="NCBI Taxonomy" id="53367"/>
    <lineage>
        <taxon>Bacteria</taxon>
        <taxon>Bacillati</taxon>
        <taxon>Actinomycetota</taxon>
        <taxon>Actinomycetes</taxon>
        <taxon>Micromonosporales</taxon>
        <taxon>Micromonosporaceae</taxon>
        <taxon>Asanoa</taxon>
    </lineage>
</organism>